<accession>A0ABD1ZGT5</accession>
<sequence length="235" mass="26540">MVYHMFVNQFLDVTVYVGGDHYSQMKLNAKNMDVAKSILALGSNLNYKPMKEVIINFVHKNPNFNKFEEEAVKDTIHTGVFGFLGSIASKYIPHQNLGVPTLQAKKDKAVKEAEHLRKGKEKAPNECKKKKEARDRELDDIPLPSLTTKHKQFTLGWNVLSRDGSQNAEPAEESLMDAPTSSLRKKIAAKLTTFKQLGKSHAHEKKIVLCNKIVECCRISAKPIVYPLSRFMNQS</sequence>
<dbReference type="AlphaFoldDB" id="A0ABD1ZGT5"/>
<protein>
    <submittedName>
        <fullName evidence="2">Uncharacterized protein</fullName>
    </submittedName>
</protein>
<feature type="region of interest" description="Disordered" evidence="1">
    <location>
        <begin position="117"/>
        <end position="139"/>
    </location>
</feature>
<organism evidence="2 3">
    <name type="scientific">Riccia fluitans</name>
    <dbReference type="NCBI Taxonomy" id="41844"/>
    <lineage>
        <taxon>Eukaryota</taxon>
        <taxon>Viridiplantae</taxon>
        <taxon>Streptophyta</taxon>
        <taxon>Embryophyta</taxon>
        <taxon>Marchantiophyta</taxon>
        <taxon>Marchantiopsida</taxon>
        <taxon>Marchantiidae</taxon>
        <taxon>Marchantiales</taxon>
        <taxon>Ricciaceae</taxon>
        <taxon>Riccia</taxon>
    </lineage>
</organism>
<proteinExistence type="predicted"/>
<evidence type="ECO:0000313" key="3">
    <source>
        <dbReference type="Proteomes" id="UP001605036"/>
    </source>
</evidence>
<gene>
    <name evidence="2" type="ORF">R1flu_017377</name>
</gene>
<evidence type="ECO:0000313" key="2">
    <source>
        <dbReference type="EMBL" id="KAL2649249.1"/>
    </source>
</evidence>
<dbReference type="EMBL" id="JBHFFA010000001">
    <property type="protein sequence ID" value="KAL2649249.1"/>
    <property type="molecule type" value="Genomic_DNA"/>
</dbReference>
<keyword evidence="3" id="KW-1185">Reference proteome</keyword>
<reference evidence="2 3" key="1">
    <citation type="submission" date="2024-09" db="EMBL/GenBank/DDBJ databases">
        <title>Chromosome-scale assembly of Riccia fluitans.</title>
        <authorList>
            <person name="Paukszto L."/>
            <person name="Sawicki J."/>
            <person name="Karawczyk K."/>
            <person name="Piernik-Szablinska J."/>
            <person name="Szczecinska M."/>
            <person name="Mazdziarz M."/>
        </authorList>
    </citation>
    <scope>NUCLEOTIDE SEQUENCE [LARGE SCALE GENOMIC DNA]</scope>
    <source>
        <strain evidence="2">Rf_01</strain>
        <tissue evidence="2">Aerial parts of the thallus</tissue>
    </source>
</reference>
<evidence type="ECO:0000256" key="1">
    <source>
        <dbReference type="SAM" id="MobiDB-lite"/>
    </source>
</evidence>
<comment type="caution">
    <text evidence="2">The sequence shown here is derived from an EMBL/GenBank/DDBJ whole genome shotgun (WGS) entry which is preliminary data.</text>
</comment>
<dbReference type="Proteomes" id="UP001605036">
    <property type="component" value="Unassembled WGS sequence"/>
</dbReference>
<name>A0ABD1ZGT5_9MARC</name>